<comment type="similarity">
    <text evidence="1">Belongs to the sigma-70 factor family. ECF subfamily.</text>
</comment>
<proteinExistence type="inferred from homology"/>
<dbReference type="NCBIfam" id="TIGR02937">
    <property type="entry name" value="sigma70-ECF"/>
    <property type="match status" value="1"/>
</dbReference>
<dbReference type="EMBL" id="DRLI01000255">
    <property type="protein sequence ID" value="HHM02677.1"/>
    <property type="molecule type" value="Genomic_DNA"/>
</dbReference>
<gene>
    <name evidence="7" type="ORF">ENJ15_06650</name>
</gene>
<evidence type="ECO:0000256" key="4">
    <source>
        <dbReference type="ARBA" id="ARBA00023163"/>
    </source>
</evidence>
<evidence type="ECO:0000259" key="5">
    <source>
        <dbReference type="Pfam" id="PF04542"/>
    </source>
</evidence>
<dbReference type="PANTHER" id="PTHR43133:SF51">
    <property type="entry name" value="RNA POLYMERASE SIGMA FACTOR"/>
    <property type="match status" value="1"/>
</dbReference>
<dbReference type="GO" id="GO:0016987">
    <property type="term" value="F:sigma factor activity"/>
    <property type="evidence" value="ECO:0007669"/>
    <property type="project" value="UniProtKB-KW"/>
</dbReference>
<dbReference type="InterPro" id="IPR039425">
    <property type="entry name" value="RNA_pol_sigma-70-like"/>
</dbReference>
<dbReference type="Gene3D" id="1.10.1740.10">
    <property type="match status" value="1"/>
</dbReference>
<reference evidence="7" key="1">
    <citation type="journal article" date="2020" name="mSystems">
        <title>Genome- and Community-Level Interaction Insights into Carbon Utilization and Element Cycling Functions of Hydrothermarchaeota in Hydrothermal Sediment.</title>
        <authorList>
            <person name="Zhou Z."/>
            <person name="Liu Y."/>
            <person name="Xu W."/>
            <person name="Pan J."/>
            <person name="Luo Z.H."/>
            <person name="Li M."/>
        </authorList>
    </citation>
    <scope>NUCLEOTIDE SEQUENCE [LARGE SCALE GENOMIC DNA]</scope>
    <source>
        <strain evidence="7">HyVt-460</strain>
    </source>
</reference>
<comment type="caution">
    <text evidence="7">The sequence shown here is derived from an EMBL/GenBank/DDBJ whole genome shotgun (WGS) entry which is preliminary data.</text>
</comment>
<dbReference type="Proteomes" id="UP000885771">
    <property type="component" value="Unassembled WGS sequence"/>
</dbReference>
<feature type="domain" description="RNA polymerase sigma factor 70 region 4 type 2" evidence="6">
    <location>
        <begin position="98"/>
        <end position="149"/>
    </location>
</feature>
<dbReference type="SUPFAM" id="SSF88659">
    <property type="entry name" value="Sigma3 and sigma4 domains of RNA polymerase sigma factors"/>
    <property type="match status" value="1"/>
</dbReference>
<evidence type="ECO:0000313" key="7">
    <source>
        <dbReference type="EMBL" id="HHM02677.1"/>
    </source>
</evidence>
<dbReference type="InterPro" id="IPR013249">
    <property type="entry name" value="RNA_pol_sigma70_r4_t2"/>
</dbReference>
<dbReference type="Gene3D" id="1.10.10.10">
    <property type="entry name" value="Winged helix-like DNA-binding domain superfamily/Winged helix DNA-binding domain"/>
    <property type="match status" value="1"/>
</dbReference>
<evidence type="ECO:0000256" key="1">
    <source>
        <dbReference type="ARBA" id="ARBA00010641"/>
    </source>
</evidence>
<evidence type="ECO:0000256" key="3">
    <source>
        <dbReference type="ARBA" id="ARBA00023082"/>
    </source>
</evidence>
<keyword evidence="3" id="KW-0731">Sigma factor</keyword>
<dbReference type="InterPro" id="IPR007627">
    <property type="entry name" value="RNA_pol_sigma70_r2"/>
</dbReference>
<dbReference type="PANTHER" id="PTHR43133">
    <property type="entry name" value="RNA POLYMERASE ECF-TYPE SIGMA FACTO"/>
    <property type="match status" value="1"/>
</dbReference>
<protein>
    <submittedName>
        <fullName evidence="7">Sigma-70 family RNA polymerase sigma factor</fullName>
    </submittedName>
</protein>
<evidence type="ECO:0000259" key="6">
    <source>
        <dbReference type="Pfam" id="PF08281"/>
    </source>
</evidence>
<dbReference type="AlphaFoldDB" id="A0A7V5VF31"/>
<dbReference type="SUPFAM" id="SSF88946">
    <property type="entry name" value="Sigma2 domain of RNA polymerase sigma factors"/>
    <property type="match status" value="1"/>
</dbReference>
<organism evidence="7">
    <name type="scientific">Caldithrix abyssi</name>
    <dbReference type="NCBI Taxonomy" id="187145"/>
    <lineage>
        <taxon>Bacteria</taxon>
        <taxon>Pseudomonadati</taxon>
        <taxon>Calditrichota</taxon>
        <taxon>Calditrichia</taxon>
        <taxon>Calditrichales</taxon>
        <taxon>Calditrichaceae</taxon>
        <taxon>Caldithrix</taxon>
    </lineage>
</organism>
<dbReference type="GO" id="GO:0006352">
    <property type="term" value="P:DNA-templated transcription initiation"/>
    <property type="evidence" value="ECO:0007669"/>
    <property type="project" value="InterPro"/>
</dbReference>
<feature type="domain" description="RNA polymerase sigma-70 region 2" evidence="5">
    <location>
        <begin position="9"/>
        <end position="74"/>
    </location>
</feature>
<dbReference type="InterPro" id="IPR036388">
    <property type="entry name" value="WH-like_DNA-bd_sf"/>
</dbReference>
<sequence>MSDFEHALNSYLDELLSFARSKINNPQLAADAVQDSLLKALRKRDTLRDESRLRSWLYQILRNTIHDLHRKSKRSLMETTDPDTIATQEEMEHIACSCIEKLLPALNRDYAYIISELELKQKPLKEVSEHLDITPNNLKVKRHRARRQLKERLEQTCRLCAAHGCLDCDCDSN</sequence>
<keyword evidence="2" id="KW-0805">Transcription regulation</keyword>
<dbReference type="InterPro" id="IPR014284">
    <property type="entry name" value="RNA_pol_sigma-70_dom"/>
</dbReference>
<dbReference type="Pfam" id="PF08281">
    <property type="entry name" value="Sigma70_r4_2"/>
    <property type="match status" value="1"/>
</dbReference>
<dbReference type="InterPro" id="IPR013325">
    <property type="entry name" value="RNA_pol_sigma_r2"/>
</dbReference>
<dbReference type="Pfam" id="PF04542">
    <property type="entry name" value="Sigma70_r2"/>
    <property type="match status" value="1"/>
</dbReference>
<evidence type="ECO:0000256" key="2">
    <source>
        <dbReference type="ARBA" id="ARBA00023015"/>
    </source>
</evidence>
<accession>A0A7V5VF31</accession>
<name>A0A7V5VF31_CALAY</name>
<dbReference type="GO" id="GO:0003677">
    <property type="term" value="F:DNA binding"/>
    <property type="evidence" value="ECO:0007669"/>
    <property type="project" value="InterPro"/>
</dbReference>
<dbReference type="InterPro" id="IPR013324">
    <property type="entry name" value="RNA_pol_sigma_r3/r4-like"/>
</dbReference>
<keyword evidence="4" id="KW-0804">Transcription</keyword>